<sequence>MICRHRSLIVWLVLWLTACGAPVTTPTATTVPAASTPTSVIAEPSTLPTSTVLPSGPVIVIDSTQTRPFPRQLLGTNVPAWLNPTRLGDETFISRTADLGLSLLRMPGGSWSNAYAWADCETGGEGCYWPWAAKPSDFLRFARAVNAEIIWTVSINSSAQEAAALVAFFNGATDDERPLGVDARGRDWLTVGHWARLRAETGNSTPFPVRYWEIGNEVYGAKRDVGPNCAEWGWEDVWTCDPDEYLHGATVNGIAYDGYLAFYDAMKAVDPSIQIGAVGVEKPDEWSNWGNRVIAGAGEKLDFYVVHYYPYFQPPENPAGALQQPQRSWSTIMADLQAAFRRYSGRQIPVAVTEYNLVAFQDADNGQLMRRAVNMLFIADTIGQMATNGVTIANQWDLANGRAYNGTDYGLLDADTFEPNPAYYALQLWSRFGDELLTTQTPFDPAQTLSVYAGRHTDGTLTLLAINKTAQPQTATIIVPTGPWRVATTVVQASDLLAESVALDIRDNGITSDENANYEHTFAPYTLTLLTFTEP</sequence>
<dbReference type="PANTHER" id="PTHR43576">
    <property type="entry name" value="ALPHA-L-ARABINOFURANOSIDASE C-RELATED"/>
    <property type="match status" value="1"/>
</dbReference>
<dbReference type="AlphaFoldDB" id="B8GCB5"/>
<organism evidence="3 4">
    <name type="scientific">Chloroflexus aggregans (strain MD-66 / DSM 9485)</name>
    <dbReference type="NCBI Taxonomy" id="326427"/>
    <lineage>
        <taxon>Bacteria</taxon>
        <taxon>Bacillati</taxon>
        <taxon>Chloroflexota</taxon>
        <taxon>Chloroflexia</taxon>
        <taxon>Chloroflexales</taxon>
        <taxon>Chloroflexineae</taxon>
        <taxon>Chloroflexaceae</taxon>
        <taxon>Chloroflexus</taxon>
    </lineage>
</organism>
<dbReference type="eggNOG" id="COG3534">
    <property type="taxonomic scope" value="Bacteria"/>
</dbReference>
<dbReference type="SUPFAM" id="SSF51445">
    <property type="entry name" value="(Trans)glycosidases"/>
    <property type="match status" value="1"/>
</dbReference>
<dbReference type="InterPro" id="IPR055235">
    <property type="entry name" value="ASD1_cat"/>
</dbReference>
<reference evidence="3" key="1">
    <citation type="submission" date="2008-12" db="EMBL/GenBank/DDBJ databases">
        <title>Complete sequence of Chloroflexus aggregans DSM 9485.</title>
        <authorList>
            <consortium name="US DOE Joint Genome Institute"/>
            <person name="Lucas S."/>
            <person name="Copeland A."/>
            <person name="Lapidus A."/>
            <person name="Glavina del Rio T."/>
            <person name="Dalin E."/>
            <person name="Tice H."/>
            <person name="Pitluck S."/>
            <person name="Foster B."/>
            <person name="Larimer F."/>
            <person name="Land M."/>
            <person name="Hauser L."/>
            <person name="Kyrpides N."/>
            <person name="Mikhailova N."/>
            <person name="Bryant D."/>
            <person name="Richardson P."/>
        </authorList>
    </citation>
    <scope>NUCLEOTIDE SEQUENCE</scope>
    <source>
        <strain evidence="3">DSM 9485</strain>
    </source>
</reference>
<dbReference type="EMBL" id="CP001337">
    <property type="protein sequence ID" value="ACL24959.1"/>
    <property type="molecule type" value="Genomic_DNA"/>
</dbReference>
<feature type="signal peptide" evidence="1">
    <location>
        <begin position="1"/>
        <end position="20"/>
    </location>
</feature>
<evidence type="ECO:0000313" key="4">
    <source>
        <dbReference type="Proteomes" id="UP000002508"/>
    </source>
</evidence>
<dbReference type="Proteomes" id="UP000002508">
    <property type="component" value="Chromosome"/>
</dbReference>
<dbReference type="PROSITE" id="PS51257">
    <property type="entry name" value="PROKAR_LIPOPROTEIN"/>
    <property type="match status" value="1"/>
</dbReference>
<dbReference type="InterPro" id="IPR013780">
    <property type="entry name" value="Glyco_hydro_b"/>
</dbReference>
<evidence type="ECO:0000259" key="2">
    <source>
        <dbReference type="Pfam" id="PF22848"/>
    </source>
</evidence>
<keyword evidence="1" id="KW-0732">Signal</keyword>
<evidence type="ECO:0000313" key="3">
    <source>
        <dbReference type="EMBL" id="ACL24959.1"/>
    </source>
</evidence>
<accession>B8GCB5</accession>
<dbReference type="Gene3D" id="3.20.20.80">
    <property type="entry name" value="Glycosidases"/>
    <property type="match status" value="1"/>
</dbReference>
<dbReference type="PANTHER" id="PTHR43576:SF3">
    <property type="entry name" value="ALPHA-L-ARABINOFURANOSIDASE C"/>
    <property type="match status" value="1"/>
</dbReference>
<dbReference type="GO" id="GO:0000272">
    <property type="term" value="P:polysaccharide catabolic process"/>
    <property type="evidence" value="ECO:0007669"/>
    <property type="project" value="TreeGrafter"/>
</dbReference>
<feature type="chain" id="PRO_5002872892" evidence="1">
    <location>
        <begin position="21"/>
        <end position="535"/>
    </location>
</feature>
<keyword evidence="4" id="KW-1185">Reference proteome</keyword>
<dbReference type="OrthoDB" id="9801198at2"/>
<name>B8GCB5_CHLAD</name>
<evidence type="ECO:0000256" key="1">
    <source>
        <dbReference type="SAM" id="SignalP"/>
    </source>
</evidence>
<dbReference type="CAZy" id="GH51">
    <property type="family name" value="Glycoside Hydrolase Family 51"/>
</dbReference>
<feature type="domain" description="Alpha-L-arabinofuranosidase 1 catalytic" evidence="2">
    <location>
        <begin position="97"/>
        <end position="288"/>
    </location>
</feature>
<dbReference type="KEGG" id="cag:Cagg_2071"/>
<proteinExistence type="predicted"/>
<dbReference type="Pfam" id="PF22848">
    <property type="entry name" value="ASD1_dom"/>
    <property type="match status" value="1"/>
</dbReference>
<dbReference type="Gene3D" id="2.60.40.1180">
    <property type="entry name" value="Golgi alpha-mannosidase II"/>
    <property type="match status" value="1"/>
</dbReference>
<gene>
    <name evidence="3" type="ordered locus">Cagg_2071</name>
</gene>
<dbReference type="HOGENOM" id="CLU_025052_0_0_0"/>
<dbReference type="STRING" id="326427.Cagg_2071"/>
<protein>
    <submittedName>
        <fullName evidence="3">Alpha-L-arabinofuranosidase-like protein</fullName>
    </submittedName>
</protein>
<dbReference type="InterPro" id="IPR017853">
    <property type="entry name" value="GH"/>
</dbReference>
<dbReference type="RefSeq" id="WP_015940817.1">
    <property type="nucleotide sequence ID" value="NC_011831.1"/>
</dbReference>